<evidence type="ECO:0000313" key="3">
    <source>
        <dbReference type="EMBL" id="KAK4475059.1"/>
    </source>
</evidence>
<gene>
    <name evidence="3" type="ORF">MN116_002153</name>
</gene>
<dbReference type="Proteomes" id="UP001292079">
    <property type="component" value="Unassembled WGS sequence"/>
</dbReference>
<reference evidence="3" key="2">
    <citation type="journal article" date="2023" name="Infect Dis Poverty">
        <title>Chromosome-scale genome of the human blood fluke Schistosoma mekongi and its implications for public health.</title>
        <authorList>
            <person name="Zhou M."/>
            <person name="Xu L."/>
            <person name="Xu D."/>
            <person name="Chen W."/>
            <person name="Khan J."/>
            <person name="Hu Y."/>
            <person name="Huang H."/>
            <person name="Wei H."/>
            <person name="Zhang Y."/>
            <person name="Chusongsang P."/>
            <person name="Tanasarnprasert K."/>
            <person name="Hu X."/>
            <person name="Limpanont Y."/>
            <person name="Lv Z."/>
        </authorList>
    </citation>
    <scope>NUCLEOTIDE SEQUENCE</scope>
    <source>
        <strain evidence="3">LV_2022a</strain>
    </source>
</reference>
<accession>A0AAE2D8E6</accession>
<feature type="domain" description="EF-hand" evidence="2">
    <location>
        <begin position="7"/>
        <end position="42"/>
    </location>
</feature>
<protein>
    <recommendedName>
        <fullName evidence="2">EF-hand domain-containing protein</fullName>
    </recommendedName>
</protein>
<reference evidence="3" key="1">
    <citation type="submission" date="2022-04" db="EMBL/GenBank/DDBJ databases">
        <authorList>
            <person name="Xu L."/>
            <person name="Lv Z."/>
        </authorList>
    </citation>
    <scope>NUCLEOTIDE SEQUENCE</scope>
    <source>
        <strain evidence="3">LV_2022a</strain>
    </source>
</reference>
<dbReference type="InterPro" id="IPR011992">
    <property type="entry name" value="EF-hand-dom_pair"/>
</dbReference>
<name>A0AAE2D8E6_SCHME</name>
<proteinExistence type="predicted"/>
<dbReference type="Gene3D" id="1.10.238.10">
    <property type="entry name" value="EF-hand"/>
    <property type="match status" value="1"/>
</dbReference>
<organism evidence="3 4">
    <name type="scientific">Schistosoma mekongi</name>
    <name type="common">Parasitic worm</name>
    <dbReference type="NCBI Taxonomy" id="38744"/>
    <lineage>
        <taxon>Eukaryota</taxon>
        <taxon>Metazoa</taxon>
        <taxon>Spiralia</taxon>
        <taxon>Lophotrochozoa</taxon>
        <taxon>Platyhelminthes</taxon>
        <taxon>Trematoda</taxon>
        <taxon>Digenea</taxon>
        <taxon>Strigeidida</taxon>
        <taxon>Schistosomatoidea</taxon>
        <taxon>Schistosomatidae</taxon>
        <taxon>Schistosoma</taxon>
    </lineage>
</organism>
<dbReference type="InterPro" id="IPR018247">
    <property type="entry name" value="EF_Hand_1_Ca_BS"/>
</dbReference>
<evidence type="ECO:0000256" key="1">
    <source>
        <dbReference type="ARBA" id="ARBA00022837"/>
    </source>
</evidence>
<dbReference type="EMBL" id="JALJAT010000001">
    <property type="protein sequence ID" value="KAK4475059.1"/>
    <property type="molecule type" value="Genomic_DNA"/>
</dbReference>
<comment type="caution">
    <text evidence="3">The sequence shown here is derived from an EMBL/GenBank/DDBJ whole genome shotgun (WGS) entry which is preliminary data.</text>
</comment>
<dbReference type="AlphaFoldDB" id="A0AAE2D8E6"/>
<dbReference type="PROSITE" id="PS50222">
    <property type="entry name" value="EF_HAND_2"/>
    <property type="match status" value="2"/>
</dbReference>
<dbReference type="SMART" id="SM00054">
    <property type="entry name" value="EFh"/>
    <property type="match status" value="2"/>
</dbReference>
<keyword evidence="1" id="KW-0106">Calcium</keyword>
<dbReference type="CDD" id="cd00051">
    <property type="entry name" value="EFh"/>
    <property type="match status" value="1"/>
</dbReference>
<feature type="domain" description="EF-hand" evidence="2">
    <location>
        <begin position="43"/>
        <end position="74"/>
    </location>
</feature>
<dbReference type="PROSITE" id="PS00018">
    <property type="entry name" value="EF_HAND_1"/>
    <property type="match status" value="2"/>
</dbReference>
<dbReference type="GO" id="GO:0005509">
    <property type="term" value="F:calcium ion binding"/>
    <property type="evidence" value="ECO:0007669"/>
    <property type="project" value="InterPro"/>
</dbReference>
<sequence>MNSDSYFDDRFWLEVFNKVDKNHDGRIDRKEFKKYILAYGGSFTAKEVQKIFEFCDEDKSGYIDFIEFKKFMQG</sequence>
<keyword evidence="4" id="KW-1185">Reference proteome</keyword>
<evidence type="ECO:0000259" key="2">
    <source>
        <dbReference type="PROSITE" id="PS50222"/>
    </source>
</evidence>
<dbReference type="InterPro" id="IPR002048">
    <property type="entry name" value="EF_hand_dom"/>
</dbReference>
<dbReference type="Pfam" id="PF13499">
    <property type="entry name" value="EF-hand_7"/>
    <property type="match status" value="1"/>
</dbReference>
<dbReference type="SUPFAM" id="SSF47473">
    <property type="entry name" value="EF-hand"/>
    <property type="match status" value="1"/>
</dbReference>
<evidence type="ECO:0000313" key="4">
    <source>
        <dbReference type="Proteomes" id="UP001292079"/>
    </source>
</evidence>